<evidence type="ECO:0000256" key="3">
    <source>
        <dbReference type="ARBA" id="ARBA00006735"/>
    </source>
</evidence>
<name>A0A6P7LIY1_BETSP</name>
<dbReference type="Pfam" id="PF00100">
    <property type="entry name" value="Zona_pellucida"/>
    <property type="match status" value="1"/>
</dbReference>
<evidence type="ECO:0000256" key="5">
    <source>
        <dbReference type="ARBA" id="ARBA00022475"/>
    </source>
</evidence>
<dbReference type="PANTHER" id="PTHR11576">
    <property type="entry name" value="ZONA PELLUCIDA SPERM-BINDING PROTEIN 3"/>
    <property type="match status" value="1"/>
</dbReference>
<keyword evidence="12" id="KW-0472">Membrane</keyword>
<evidence type="ECO:0000256" key="6">
    <source>
        <dbReference type="ARBA" id="ARBA00022525"/>
    </source>
</evidence>
<evidence type="ECO:0000256" key="11">
    <source>
        <dbReference type="ARBA" id="ARBA00022989"/>
    </source>
</evidence>
<reference evidence="20" key="1">
    <citation type="submission" date="2025-08" db="UniProtKB">
        <authorList>
            <consortium name="RefSeq"/>
        </authorList>
    </citation>
    <scope>IDENTIFICATION</scope>
</reference>
<keyword evidence="6" id="KW-0964">Secreted</keyword>
<keyword evidence="9" id="KW-0812">Transmembrane</keyword>
<evidence type="ECO:0000256" key="7">
    <source>
        <dbReference type="ARBA" id="ARBA00022530"/>
    </source>
</evidence>
<dbReference type="KEGG" id="bspl:114847961"/>
<dbReference type="GO" id="GO:2000344">
    <property type="term" value="P:positive regulation of acrosome reaction"/>
    <property type="evidence" value="ECO:0007669"/>
    <property type="project" value="TreeGrafter"/>
</dbReference>
<keyword evidence="10 17" id="KW-0732">Signal</keyword>
<evidence type="ECO:0000256" key="4">
    <source>
        <dbReference type="ARBA" id="ARBA00017980"/>
    </source>
</evidence>
<keyword evidence="13" id="KW-1015">Disulfide bond</keyword>
<feature type="region of interest" description="Disordered" evidence="16">
    <location>
        <begin position="465"/>
        <end position="484"/>
    </location>
</feature>
<evidence type="ECO:0000256" key="13">
    <source>
        <dbReference type="ARBA" id="ARBA00023157"/>
    </source>
</evidence>
<dbReference type="GO" id="GO:0007339">
    <property type="term" value="P:binding of sperm to zona pellucida"/>
    <property type="evidence" value="ECO:0007669"/>
    <property type="project" value="TreeGrafter"/>
</dbReference>
<keyword evidence="5" id="KW-1003">Cell membrane</keyword>
<evidence type="ECO:0000313" key="20">
    <source>
        <dbReference type="RefSeq" id="XP_028993813.1"/>
    </source>
</evidence>
<dbReference type="SMART" id="SM00241">
    <property type="entry name" value="ZP"/>
    <property type="match status" value="1"/>
</dbReference>
<dbReference type="InterPro" id="IPR001507">
    <property type="entry name" value="ZP_dom"/>
</dbReference>
<protein>
    <recommendedName>
        <fullName evidence="4">Zona pellucida sperm-binding protein 3</fullName>
    </recommendedName>
    <alternativeName>
        <fullName evidence="15">Zona pellucida glycoprotein 3</fullName>
    </alternativeName>
</protein>
<keyword evidence="14" id="KW-0325">Glycoprotein</keyword>
<evidence type="ECO:0000256" key="15">
    <source>
        <dbReference type="ARBA" id="ARBA00030824"/>
    </source>
</evidence>
<evidence type="ECO:0000256" key="17">
    <source>
        <dbReference type="SAM" id="SignalP"/>
    </source>
</evidence>
<evidence type="ECO:0000256" key="12">
    <source>
        <dbReference type="ARBA" id="ARBA00023136"/>
    </source>
</evidence>
<dbReference type="GO" id="GO:0032190">
    <property type="term" value="F:acrosin binding"/>
    <property type="evidence" value="ECO:0007669"/>
    <property type="project" value="TreeGrafter"/>
</dbReference>
<dbReference type="InterPro" id="IPR042235">
    <property type="entry name" value="ZP-C_dom"/>
</dbReference>
<comment type="subcellular location">
    <subcellularLocation>
        <location evidence="1">Cell membrane</location>
        <topology evidence="1">Single-pass type I membrane protein</topology>
    </subcellularLocation>
    <subcellularLocation>
        <location evidence="2">Secreted</location>
        <location evidence="2">Extracellular space</location>
        <location evidence="2">Extracellular matrix</location>
    </subcellularLocation>
</comment>
<evidence type="ECO:0000256" key="8">
    <source>
        <dbReference type="ARBA" id="ARBA00022685"/>
    </source>
</evidence>
<gene>
    <name evidence="20" type="primary">LOC114847961</name>
</gene>
<dbReference type="Proteomes" id="UP000515150">
    <property type="component" value="Chromosome 22"/>
</dbReference>
<dbReference type="PROSITE" id="PS51257">
    <property type="entry name" value="PROKAR_LIPOPROTEIN"/>
    <property type="match status" value="1"/>
</dbReference>
<dbReference type="GeneID" id="114847961"/>
<dbReference type="OrthoDB" id="8957685at2759"/>
<feature type="region of interest" description="Disordered" evidence="16">
    <location>
        <begin position="490"/>
        <end position="540"/>
    </location>
</feature>
<feature type="chain" id="PRO_5028245280" description="Zona pellucida sperm-binding protein 3" evidence="17">
    <location>
        <begin position="23"/>
        <end position="540"/>
    </location>
</feature>
<dbReference type="Pfam" id="PF23344">
    <property type="entry name" value="ZP-N"/>
    <property type="match status" value="1"/>
</dbReference>
<feature type="compositionally biased region" description="Basic and acidic residues" evidence="16">
    <location>
        <begin position="467"/>
        <end position="484"/>
    </location>
</feature>
<dbReference type="Gene3D" id="2.60.40.3210">
    <property type="entry name" value="Zona pellucida, ZP-N domain"/>
    <property type="match status" value="1"/>
</dbReference>
<dbReference type="InterPro" id="IPR055356">
    <property type="entry name" value="ZP-N"/>
</dbReference>
<dbReference type="InterPro" id="IPR055355">
    <property type="entry name" value="ZP-C"/>
</dbReference>
<keyword evidence="19" id="KW-1185">Reference proteome</keyword>
<dbReference type="GO" id="GO:0035803">
    <property type="term" value="P:egg coat formation"/>
    <property type="evidence" value="ECO:0007669"/>
    <property type="project" value="TreeGrafter"/>
</dbReference>
<dbReference type="PROSITE" id="PS51034">
    <property type="entry name" value="ZP_2"/>
    <property type="match status" value="1"/>
</dbReference>
<dbReference type="RefSeq" id="XP_028993813.1">
    <property type="nucleotide sequence ID" value="XM_029137980.3"/>
</dbReference>
<keyword evidence="8" id="KW-0165">Cleavage on pair of basic residues</keyword>
<comment type="similarity">
    <text evidence="3">Belongs to the ZP domain family. ZPC subfamily.</text>
</comment>
<feature type="compositionally biased region" description="Basic and acidic residues" evidence="16">
    <location>
        <begin position="407"/>
        <end position="416"/>
    </location>
</feature>
<sequence>MKTHWQKLYLLWSVLALGLSCAADTRAPQFAGRRTHLQLIAPTSKLTKVSATDGRASASTASASEARLQSDFAYLPDVSVTCSVSDFVVRVKPSFYGLGAHADELRLGGGCRSNGVLRPYGDLLFTYPLTACGAVRERPHGYLVYKLVLHYESSRRRSPGATRRVDVDIECRYPRDHHVYQLAVKPTWQPAVLRKRLKGRPSDFQITIMDDSWSQSAKSQVYQLGKMVNFQISASHLPKRRKLYVSSCYAAPSIDAKPPLKYTIIDNMGCMRDSKREPEASRFVSRTDRTLRFSLKAFQFTADPDTEINIHCKLSIASDAPDSAHKSCTYTGNRWKALAGDDSICDCCDSQCVTSKRRRATFEGSASIGLLVSDQSFMTEDVSTSTYDTELHGWENVGEMTDLDEYDGGKKERGSKSAEGNRVTPGGWTEPDSDPSHGVPLEAWDITGVDSDEFGEEAPGLEVGDLLESREPTGRPEQGIHLHSEEVLRWAQSAPRNSKEQEEEAEYTRGNKEESRGESESDHHLPDDDKGEKSWYFTWR</sequence>
<dbReference type="GO" id="GO:0031012">
    <property type="term" value="C:extracellular matrix"/>
    <property type="evidence" value="ECO:0007669"/>
    <property type="project" value="TreeGrafter"/>
</dbReference>
<keyword evidence="11" id="KW-1133">Transmembrane helix</keyword>
<evidence type="ECO:0000256" key="10">
    <source>
        <dbReference type="ARBA" id="ARBA00022729"/>
    </source>
</evidence>
<accession>A0A6P7LIY1</accession>
<dbReference type="Gene3D" id="2.60.40.4100">
    <property type="entry name" value="Zona pellucida, ZP-C domain"/>
    <property type="match status" value="1"/>
</dbReference>
<evidence type="ECO:0000256" key="2">
    <source>
        <dbReference type="ARBA" id="ARBA00004498"/>
    </source>
</evidence>
<proteinExistence type="inferred from homology"/>
<evidence type="ECO:0000256" key="1">
    <source>
        <dbReference type="ARBA" id="ARBA00004251"/>
    </source>
</evidence>
<keyword evidence="7" id="KW-0272">Extracellular matrix</keyword>
<dbReference type="FunFam" id="2.60.40.3210:FF:000001">
    <property type="entry name" value="Zona pellucida sperm-binding protein 3"/>
    <property type="match status" value="1"/>
</dbReference>
<dbReference type="PANTHER" id="PTHR11576:SF16">
    <property type="entry name" value="ZONA PELLUCIDA SPERM-BINDING PROTEIN 3"/>
    <property type="match status" value="1"/>
</dbReference>
<evidence type="ECO:0000256" key="16">
    <source>
        <dbReference type="SAM" id="MobiDB-lite"/>
    </source>
</evidence>
<feature type="region of interest" description="Disordered" evidence="16">
    <location>
        <begin position="399"/>
        <end position="442"/>
    </location>
</feature>
<dbReference type="FunFam" id="2.60.40.4100:FF:000002">
    <property type="entry name" value="Zona pellucida sperm-binding protein 3"/>
    <property type="match status" value="1"/>
</dbReference>
<dbReference type="GO" id="GO:0005886">
    <property type="term" value="C:plasma membrane"/>
    <property type="evidence" value="ECO:0007669"/>
    <property type="project" value="UniProtKB-SubCell"/>
</dbReference>
<organism evidence="19 20">
    <name type="scientific">Betta splendens</name>
    <name type="common">Siamese fighting fish</name>
    <dbReference type="NCBI Taxonomy" id="158456"/>
    <lineage>
        <taxon>Eukaryota</taxon>
        <taxon>Metazoa</taxon>
        <taxon>Chordata</taxon>
        <taxon>Craniata</taxon>
        <taxon>Vertebrata</taxon>
        <taxon>Euteleostomi</taxon>
        <taxon>Actinopterygii</taxon>
        <taxon>Neopterygii</taxon>
        <taxon>Teleostei</taxon>
        <taxon>Neoteleostei</taxon>
        <taxon>Acanthomorphata</taxon>
        <taxon>Anabantaria</taxon>
        <taxon>Anabantiformes</taxon>
        <taxon>Anabantoidei</taxon>
        <taxon>Osphronemidae</taxon>
        <taxon>Betta</taxon>
    </lineage>
</organism>
<feature type="compositionally biased region" description="Basic and acidic residues" evidence="16">
    <location>
        <begin position="506"/>
        <end position="533"/>
    </location>
</feature>
<feature type="signal peptide" evidence="17">
    <location>
        <begin position="1"/>
        <end position="22"/>
    </location>
</feature>
<evidence type="ECO:0000259" key="18">
    <source>
        <dbReference type="PROSITE" id="PS51034"/>
    </source>
</evidence>
<dbReference type="InParanoid" id="A0A6P7LIY1"/>
<feature type="domain" description="ZP" evidence="18">
    <location>
        <begin position="81"/>
        <end position="335"/>
    </location>
</feature>
<dbReference type="AlphaFoldDB" id="A0A6P7LIY1"/>
<evidence type="ECO:0000256" key="9">
    <source>
        <dbReference type="ARBA" id="ARBA00022692"/>
    </source>
</evidence>
<evidence type="ECO:0000313" key="19">
    <source>
        <dbReference type="Proteomes" id="UP000515150"/>
    </source>
</evidence>
<evidence type="ECO:0000256" key="14">
    <source>
        <dbReference type="ARBA" id="ARBA00023180"/>
    </source>
</evidence>